<organism evidence="1 2">
    <name type="scientific">Neisseria iguanae</name>
    <dbReference type="NCBI Taxonomy" id="90242"/>
    <lineage>
        <taxon>Bacteria</taxon>
        <taxon>Pseudomonadati</taxon>
        <taxon>Pseudomonadota</taxon>
        <taxon>Betaproteobacteria</taxon>
        <taxon>Neisseriales</taxon>
        <taxon>Neisseriaceae</taxon>
        <taxon>Neisseria</taxon>
    </lineage>
</organism>
<protein>
    <recommendedName>
        <fullName evidence="3">TraB/GumN family protein</fullName>
    </recommendedName>
</protein>
<dbReference type="AlphaFoldDB" id="A0A2P7U0W3"/>
<dbReference type="OrthoDB" id="9025834at2"/>
<dbReference type="EMBL" id="PXYY01000025">
    <property type="protein sequence ID" value="PSJ80543.1"/>
    <property type="molecule type" value="Genomic_DNA"/>
</dbReference>
<reference evidence="1 2" key="1">
    <citation type="submission" date="2018-03" db="EMBL/GenBank/DDBJ databases">
        <title>Neisseria weixii sp. nov., isolated from the intestinal contents of Tibetan Plateau pika (Ochotona curzoniae) in Yushu, Qinghai Province, China.</title>
        <authorList>
            <person name="Gui Z."/>
        </authorList>
    </citation>
    <scope>NUCLEOTIDE SEQUENCE [LARGE SCALE GENOMIC DNA]</scope>
    <source>
        <strain evidence="1 2">ATCC 51483</strain>
    </source>
</reference>
<dbReference type="InterPro" id="IPR047111">
    <property type="entry name" value="YbaP-like"/>
</dbReference>
<accession>A0A2P7U0W3</accession>
<dbReference type="InterPro" id="IPR002816">
    <property type="entry name" value="TraB/PrgY/GumN_fam"/>
</dbReference>
<dbReference type="Pfam" id="PF01963">
    <property type="entry name" value="TraB_PrgY_gumN"/>
    <property type="match status" value="1"/>
</dbReference>
<dbReference type="Proteomes" id="UP000241868">
    <property type="component" value="Unassembled WGS sequence"/>
</dbReference>
<dbReference type="PANTHER" id="PTHR40590:SF1">
    <property type="entry name" value="CYTOPLASMIC PROTEIN"/>
    <property type="match status" value="1"/>
</dbReference>
<evidence type="ECO:0008006" key="3">
    <source>
        <dbReference type="Google" id="ProtNLM"/>
    </source>
</evidence>
<keyword evidence="2" id="KW-1185">Reference proteome</keyword>
<dbReference type="PANTHER" id="PTHR40590">
    <property type="entry name" value="CYTOPLASMIC PROTEIN-RELATED"/>
    <property type="match status" value="1"/>
</dbReference>
<gene>
    <name evidence="1" type="ORF">C7N83_05570</name>
</gene>
<proteinExistence type="predicted"/>
<evidence type="ECO:0000313" key="1">
    <source>
        <dbReference type="EMBL" id="PSJ80543.1"/>
    </source>
</evidence>
<sequence length="100" mass="11726">MILEHDYRHQRAKKIWSEITNPEHQLKFLPPKDHRLWHELMYDKLLIQRNQTWLPKLIGSLPQNPTLIAVGGAHLFGEHGLIVRLRQAGYQVNPVKVNGH</sequence>
<name>A0A2P7U0W3_9NEIS</name>
<comment type="caution">
    <text evidence="1">The sequence shown here is derived from an EMBL/GenBank/DDBJ whole genome shotgun (WGS) entry which is preliminary data.</text>
</comment>
<evidence type="ECO:0000313" key="2">
    <source>
        <dbReference type="Proteomes" id="UP000241868"/>
    </source>
</evidence>